<keyword evidence="2" id="KW-1185">Reference proteome</keyword>
<accession>A0ABM1NBA2</accession>
<reference evidence="3" key="1">
    <citation type="submission" date="2025-08" db="UniProtKB">
        <authorList>
            <consortium name="RefSeq"/>
        </authorList>
    </citation>
    <scope>IDENTIFICATION</scope>
    <source>
        <tissue evidence="3">Whole Larva</tissue>
    </source>
</reference>
<keyword evidence="1" id="KW-0812">Transmembrane</keyword>
<dbReference type="PANTHER" id="PTHR21143">
    <property type="entry name" value="INVERTEBRATE GUSTATORY RECEPTOR"/>
    <property type="match status" value="1"/>
</dbReference>
<keyword evidence="1" id="KW-0472">Membrane</keyword>
<gene>
    <name evidence="3" type="primary">LOC108567896</name>
</gene>
<feature type="transmembrane region" description="Helical" evidence="1">
    <location>
        <begin position="130"/>
        <end position="150"/>
    </location>
</feature>
<evidence type="ECO:0000256" key="1">
    <source>
        <dbReference type="SAM" id="Phobius"/>
    </source>
</evidence>
<name>A0ABM1NBA2_NICVS</name>
<dbReference type="Proteomes" id="UP000695000">
    <property type="component" value="Unplaced"/>
</dbReference>
<keyword evidence="1" id="KW-1133">Transmembrane helix</keyword>
<evidence type="ECO:0000313" key="3">
    <source>
        <dbReference type="RefSeq" id="XP_017784102.1"/>
    </source>
</evidence>
<protein>
    <submittedName>
        <fullName evidence="3">Uncharacterized protein LOC108567896</fullName>
    </submittedName>
</protein>
<organism evidence="2 3">
    <name type="scientific">Nicrophorus vespilloides</name>
    <name type="common">Boreal carrion beetle</name>
    <dbReference type="NCBI Taxonomy" id="110193"/>
    <lineage>
        <taxon>Eukaryota</taxon>
        <taxon>Metazoa</taxon>
        <taxon>Ecdysozoa</taxon>
        <taxon>Arthropoda</taxon>
        <taxon>Hexapoda</taxon>
        <taxon>Insecta</taxon>
        <taxon>Pterygota</taxon>
        <taxon>Neoptera</taxon>
        <taxon>Endopterygota</taxon>
        <taxon>Coleoptera</taxon>
        <taxon>Polyphaga</taxon>
        <taxon>Staphyliniformia</taxon>
        <taxon>Silphidae</taxon>
        <taxon>Nicrophorinae</taxon>
        <taxon>Nicrophorus</taxon>
    </lineage>
</organism>
<dbReference type="RefSeq" id="XP_017784102.1">
    <property type="nucleotide sequence ID" value="XM_017928613.1"/>
</dbReference>
<dbReference type="GeneID" id="108567896"/>
<sequence length="171" mass="19983">MRKLVQFIYLVIEFQETDLMYTMLSRLNNQYREINRRLGSIHRKVSRTGQITNNVFGIPMFMMFGIRFTLLIFDGHILSHIIFNTFYLARSTVTLVHQIWNSIESPETTILQLFNGRPKFTGSEFFKIDWPIIILITGAVTTYIAIIIQFEIAAAVSNNSTLAHFHHHHSY</sequence>
<proteinExistence type="predicted"/>
<evidence type="ECO:0000313" key="2">
    <source>
        <dbReference type="Proteomes" id="UP000695000"/>
    </source>
</evidence>
<dbReference type="PANTHER" id="PTHR21143:SF133">
    <property type="entry name" value="GUSTATORY AND PHEROMONE RECEPTOR 32A-RELATED"/>
    <property type="match status" value="1"/>
</dbReference>